<evidence type="ECO:0000313" key="1">
    <source>
        <dbReference type="EMBL" id="CSD00176.1"/>
    </source>
</evidence>
<sequence>MVHRCHVTFIIAFEHWEIHDPQWSPRRFISNTQLFTRFQTQCAQRFSNHFGRIGTEQNDIASLRLSTLDNRLNDLFSEEFRYRRLNTFHARSQIVDFQPCQAFCAVNSHKCGVLINLFTSQCCATWDAQCSNAAFWIVRWTREHFEIDVFQQIRHIHQLHWVTQIWLV</sequence>
<name>A0A655URS5_VIBCL</name>
<dbReference type="AlphaFoldDB" id="A0A655URS5"/>
<dbReference type="Proteomes" id="UP000041770">
    <property type="component" value="Unassembled WGS sequence"/>
</dbReference>
<dbReference type="EMBL" id="CWQY01000021">
    <property type="protein sequence ID" value="CSD00176.1"/>
    <property type="molecule type" value="Genomic_DNA"/>
</dbReference>
<protein>
    <submittedName>
        <fullName evidence="1">Uncharacterized protein</fullName>
    </submittedName>
</protein>
<accession>A0A655URS5</accession>
<evidence type="ECO:0000313" key="2">
    <source>
        <dbReference type="Proteomes" id="UP000041770"/>
    </source>
</evidence>
<gene>
    <name evidence="1" type="ORF">ERS013200_02861</name>
</gene>
<reference evidence="1 2" key="1">
    <citation type="submission" date="2015-07" db="EMBL/GenBank/DDBJ databases">
        <authorList>
            <consortium name="Pathogen Informatics"/>
        </authorList>
    </citation>
    <scope>NUCLEOTIDE SEQUENCE [LARGE SCALE GENOMIC DNA]</scope>
    <source>
        <strain evidence="1 2">A316</strain>
    </source>
</reference>
<proteinExistence type="predicted"/>
<organism evidence="1 2">
    <name type="scientific">Vibrio cholerae</name>
    <dbReference type="NCBI Taxonomy" id="666"/>
    <lineage>
        <taxon>Bacteria</taxon>
        <taxon>Pseudomonadati</taxon>
        <taxon>Pseudomonadota</taxon>
        <taxon>Gammaproteobacteria</taxon>
        <taxon>Vibrionales</taxon>
        <taxon>Vibrionaceae</taxon>
        <taxon>Vibrio</taxon>
    </lineage>
</organism>